<feature type="transmembrane region" description="Helical" evidence="5">
    <location>
        <begin position="7"/>
        <end position="28"/>
    </location>
</feature>
<organism evidence="7">
    <name type="scientific">Sesamum radiatum</name>
    <name type="common">Black benniseed</name>
    <dbReference type="NCBI Taxonomy" id="300843"/>
    <lineage>
        <taxon>Eukaryota</taxon>
        <taxon>Viridiplantae</taxon>
        <taxon>Streptophyta</taxon>
        <taxon>Embryophyta</taxon>
        <taxon>Tracheophyta</taxon>
        <taxon>Spermatophyta</taxon>
        <taxon>Magnoliopsida</taxon>
        <taxon>eudicotyledons</taxon>
        <taxon>Gunneridae</taxon>
        <taxon>Pentapetalae</taxon>
        <taxon>asterids</taxon>
        <taxon>lamiids</taxon>
        <taxon>Lamiales</taxon>
        <taxon>Pedaliaceae</taxon>
        <taxon>Sesamum</taxon>
    </lineage>
</organism>
<proteinExistence type="inferred from homology"/>
<reference evidence="7" key="1">
    <citation type="submission" date="2020-06" db="EMBL/GenBank/DDBJ databases">
        <authorList>
            <person name="Li T."/>
            <person name="Hu X."/>
            <person name="Zhang T."/>
            <person name="Song X."/>
            <person name="Zhang H."/>
            <person name="Dai N."/>
            <person name="Sheng W."/>
            <person name="Hou X."/>
            <person name="Wei L."/>
        </authorList>
    </citation>
    <scope>NUCLEOTIDE SEQUENCE</scope>
    <source>
        <strain evidence="7">G02</strain>
        <tissue evidence="7">Leaf</tissue>
    </source>
</reference>
<keyword evidence="5" id="KW-0472">Membrane</keyword>
<dbReference type="InterPro" id="IPR015425">
    <property type="entry name" value="FH2_Formin"/>
</dbReference>
<keyword evidence="5" id="KW-0812">Transmembrane</keyword>
<dbReference type="SUPFAM" id="SSF101447">
    <property type="entry name" value="Formin homology 2 domain (FH2 domain)"/>
    <property type="match status" value="1"/>
</dbReference>
<dbReference type="AlphaFoldDB" id="A0AAW2S4V9"/>
<evidence type="ECO:0000259" key="6">
    <source>
        <dbReference type="PROSITE" id="PS51444"/>
    </source>
</evidence>
<evidence type="ECO:0000256" key="4">
    <source>
        <dbReference type="SAM" id="MobiDB-lite"/>
    </source>
</evidence>
<feature type="transmembrane region" description="Helical" evidence="5">
    <location>
        <begin position="135"/>
        <end position="160"/>
    </location>
</feature>
<dbReference type="GO" id="GO:0045010">
    <property type="term" value="P:actin nucleation"/>
    <property type="evidence" value="ECO:0007669"/>
    <property type="project" value="InterPro"/>
</dbReference>
<evidence type="ECO:0000256" key="1">
    <source>
        <dbReference type="ARBA" id="ARBA00025793"/>
    </source>
</evidence>
<evidence type="ECO:0000256" key="2">
    <source>
        <dbReference type="RuleBase" id="RU361260"/>
    </source>
</evidence>
<keyword evidence="3" id="KW-0175">Coiled coil</keyword>
<dbReference type="PANTHER" id="PTHR23213">
    <property type="entry name" value="FORMIN-RELATED"/>
    <property type="match status" value="1"/>
</dbReference>
<comment type="caution">
    <text evidence="7">The sequence shown here is derived from an EMBL/GenBank/DDBJ whole genome shotgun (WGS) entry which is preliminary data.</text>
</comment>
<feature type="compositionally biased region" description="Basic and acidic residues" evidence="4">
    <location>
        <begin position="117"/>
        <end position="128"/>
    </location>
</feature>
<feature type="region of interest" description="Disordered" evidence="4">
    <location>
        <begin position="383"/>
        <end position="402"/>
    </location>
</feature>
<gene>
    <name evidence="7" type="ORF">Sradi_2624700</name>
</gene>
<evidence type="ECO:0000256" key="3">
    <source>
        <dbReference type="SAM" id="Coils"/>
    </source>
</evidence>
<accession>A0AAW2S4V9</accession>
<dbReference type="InterPro" id="IPR027643">
    <property type="entry name" value="Formin-like_plant"/>
</dbReference>
<sequence length="823" mass="91643">MGHASHLLHMLSVVIFFVVSFYFTHIFIGNSSLSVEGRSGGYLRRRNLDQKFRFLLGFKSFSIGKSRNGGSDYFSPSPSPSPLLSPVPGGPSIAPAPSPPPRSHLHHGHPPSHHRHSIPEAHKVRKKNEERAARVLTAVLASAGGVTFVLCAVALFFLCLKFKKQKRRKRRSRVTSKFSVSSQVKKVSSDPGPDLFYLNSLQSALEPEKCCLKLSSSSEKTGDEREGSNKKLINSECDSGRCSSSYGEITTVHEISEAFKNENHREERVIPEEEVQRFDDKIVHEEAHSSDDDESFHSFCDSHSSQLRLSNASDIISEDEVKETQIQIPQSNPVFISFPATTTPPPPPRHDLCLLPASASTPPSAPAGIPPPPCPPPLLKGHVNSHNAPPPPPPQLTQQMPLGKDGSPLPKLKPLHWDKVRAAPNRSTVWDKLRSSSFEFDEEMIESLFGYNLQNSIKNDEGKSKTPSPSKHVLEPKRLQNITILSKALNVTAEQVCGALIRGDGLSLQDLEALSKMVPTKEEEAKLANYKGDIFELGSAEKLVMAMLKIPFAFPRIDAMLYRETFEDEVFHLRKSFSMLEEACKELRSSRLFLKLLEAVLKTGNRMNVGTIRGGAKAFKLDALLKLADVKGTDGKTTLLHFVVQEIIRSEGLRVSESIMGKINQRSKSGNIEDKEENYRRMGLDLVSGLSTELCNAKKTATIDLDVLASSVTNLADGMRKLQTLVEKDMIMEENKGNFVSSMRSFLKQAETKLKELEEDENRVMLNVREITEYFHGDVSKDESNPLRIFVIVRDFLSMLDHVCKELRSSKTPRSPNPLAPFR</sequence>
<name>A0AAW2S4V9_SESRA</name>
<protein>
    <recommendedName>
        <fullName evidence="2">Formin-like protein</fullName>
    </recommendedName>
</protein>
<feature type="domain" description="FH2" evidence="6">
    <location>
        <begin position="402"/>
        <end position="823"/>
    </location>
</feature>
<evidence type="ECO:0000313" key="7">
    <source>
        <dbReference type="EMBL" id="KAL0387429.1"/>
    </source>
</evidence>
<feature type="region of interest" description="Disordered" evidence="4">
    <location>
        <begin position="72"/>
        <end position="128"/>
    </location>
</feature>
<dbReference type="GO" id="GO:0051015">
    <property type="term" value="F:actin filament binding"/>
    <property type="evidence" value="ECO:0007669"/>
    <property type="project" value="InterPro"/>
</dbReference>
<comment type="similarity">
    <text evidence="1">Belongs to the formin-like family. Class-I subfamily.</text>
</comment>
<dbReference type="PANTHER" id="PTHR23213:SF177">
    <property type="entry name" value="FORMIN-LIKE PROTEIN 11"/>
    <property type="match status" value="1"/>
</dbReference>
<dbReference type="PROSITE" id="PS51444">
    <property type="entry name" value="FH2"/>
    <property type="match status" value="1"/>
</dbReference>
<feature type="compositionally biased region" description="Pro residues" evidence="4">
    <location>
        <begin position="77"/>
        <end position="102"/>
    </location>
</feature>
<dbReference type="EMBL" id="JACGWJ010000011">
    <property type="protein sequence ID" value="KAL0387429.1"/>
    <property type="molecule type" value="Genomic_DNA"/>
</dbReference>
<dbReference type="Pfam" id="PF02181">
    <property type="entry name" value="FH2"/>
    <property type="match status" value="1"/>
</dbReference>
<feature type="coiled-coil region" evidence="3">
    <location>
        <begin position="740"/>
        <end position="767"/>
    </location>
</feature>
<dbReference type="SMART" id="SM00498">
    <property type="entry name" value="FH2"/>
    <property type="match status" value="1"/>
</dbReference>
<evidence type="ECO:0000256" key="5">
    <source>
        <dbReference type="SAM" id="Phobius"/>
    </source>
</evidence>
<feature type="compositionally biased region" description="Basic residues" evidence="4">
    <location>
        <begin position="103"/>
        <end position="116"/>
    </location>
</feature>
<reference evidence="7" key="2">
    <citation type="journal article" date="2024" name="Plant">
        <title>Genomic evolution and insights into agronomic trait innovations of Sesamum species.</title>
        <authorList>
            <person name="Miao H."/>
            <person name="Wang L."/>
            <person name="Qu L."/>
            <person name="Liu H."/>
            <person name="Sun Y."/>
            <person name="Le M."/>
            <person name="Wang Q."/>
            <person name="Wei S."/>
            <person name="Zheng Y."/>
            <person name="Lin W."/>
            <person name="Duan Y."/>
            <person name="Cao H."/>
            <person name="Xiong S."/>
            <person name="Wang X."/>
            <person name="Wei L."/>
            <person name="Li C."/>
            <person name="Ma Q."/>
            <person name="Ju M."/>
            <person name="Zhao R."/>
            <person name="Li G."/>
            <person name="Mu C."/>
            <person name="Tian Q."/>
            <person name="Mei H."/>
            <person name="Zhang T."/>
            <person name="Gao T."/>
            <person name="Zhang H."/>
        </authorList>
    </citation>
    <scope>NUCLEOTIDE SEQUENCE</scope>
    <source>
        <strain evidence="7">G02</strain>
    </source>
</reference>
<keyword evidence="5" id="KW-1133">Transmembrane helix</keyword>
<dbReference type="Gene3D" id="1.20.58.2220">
    <property type="entry name" value="Formin, FH2 domain"/>
    <property type="match status" value="1"/>
</dbReference>
<dbReference type="InterPro" id="IPR042201">
    <property type="entry name" value="FH2_Formin_sf"/>
</dbReference>